<organism evidence="1 2">
    <name type="scientific">Paraburkholderia terricola</name>
    <dbReference type="NCBI Taxonomy" id="169427"/>
    <lineage>
        <taxon>Bacteria</taxon>
        <taxon>Pseudomonadati</taxon>
        <taxon>Pseudomonadota</taxon>
        <taxon>Betaproteobacteria</taxon>
        <taxon>Burkholderiales</taxon>
        <taxon>Burkholderiaceae</taxon>
        <taxon>Paraburkholderia</taxon>
    </lineage>
</organism>
<accession>A0ABU1M004</accession>
<reference evidence="1 2" key="1">
    <citation type="submission" date="2023-07" db="EMBL/GenBank/DDBJ databases">
        <title>Sorghum-associated microbial communities from plants grown in Nebraska, USA.</title>
        <authorList>
            <person name="Schachtman D."/>
        </authorList>
    </citation>
    <scope>NUCLEOTIDE SEQUENCE [LARGE SCALE GENOMIC DNA]</scope>
    <source>
        <strain evidence="1 2">DS1316</strain>
    </source>
</reference>
<evidence type="ECO:0000313" key="1">
    <source>
        <dbReference type="EMBL" id="MDR6412351.1"/>
    </source>
</evidence>
<evidence type="ECO:0000313" key="2">
    <source>
        <dbReference type="Proteomes" id="UP001264340"/>
    </source>
</evidence>
<keyword evidence="2" id="KW-1185">Reference proteome</keyword>
<gene>
    <name evidence="1" type="ORF">J2804_005786</name>
</gene>
<dbReference type="SUPFAM" id="SSF53187">
    <property type="entry name" value="Zn-dependent exopeptidases"/>
    <property type="match status" value="1"/>
</dbReference>
<proteinExistence type="predicted"/>
<dbReference type="InterPro" id="IPR007709">
    <property type="entry name" value="N-FG_amidohydro"/>
</dbReference>
<protein>
    <submittedName>
        <fullName evidence="1">N-formylglutamate amidohydrolase</fullName>
    </submittedName>
</protein>
<sequence length="274" mass="29554">MDRLSPGQVFEADSPVIIATPHTGTVVPPELLAHPAWQPVNGRLSDPGGAALLAAAKRCGVSSVAAHLHPCVIDLNVAIDSRPLSQKLNRLGLCRTHTSRGEALYQSGLEPAEDEVEARVEDSWRPYHRALAAELRRLRTLHSNIILLVSHVTSWLSPFREQSSGSDCNAGTNQGNSCDRGMVSALTSAAQAFGRSWVVNGKFADAFAAQHYGMPESGVHVIELEVSGCWRTDCELWDGEKLIDEMSALIGALEQSVRRLPPAENPTLLGLVTD</sequence>
<dbReference type="EMBL" id="JAVDRP010000017">
    <property type="protein sequence ID" value="MDR6412351.1"/>
    <property type="molecule type" value="Genomic_DNA"/>
</dbReference>
<comment type="caution">
    <text evidence="1">The sequence shown here is derived from an EMBL/GenBank/DDBJ whole genome shotgun (WGS) entry which is preliminary data.</text>
</comment>
<name>A0ABU1M004_9BURK</name>
<dbReference type="RefSeq" id="WP_310126267.1">
    <property type="nucleotide sequence ID" value="NZ_JAVDQV010000018.1"/>
</dbReference>
<dbReference type="Pfam" id="PF05013">
    <property type="entry name" value="FGase"/>
    <property type="match status" value="1"/>
</dbReference>
<dbReference type="Proteomes" id="UP001264340">
    <property type="component" value="Unassembled WGS sequence"/>
</dbReference>
<dbReference type="Gene3D" id="3.40.630.40">
    <property type="entry name" value="Zn-dependent exopeptidases"/>
    <property type="match status" value="1"/>
</dbReference>